<dbReference type="PROSITE" id="PS51471">
    <property type="entry name" value="FE2OG_OXY"/>
    <property type="match status" value="1"/>
</dbReference>
<proteinExistence type="inferred from homology"/>
<dbReference type="Proteomes" id="UP000822688">
    <property type="component" value="Chromosome 4"/>
</dbReference>
<evidence type="ECO:0000259" key="5">
    <source>
        <dbReference type="PROSITE" id="PS51471"/>
    </source>
</evidence>
<keyword evidence="4" id="KW-0560">Oxidoreductase</keyword>
<dbReference type="InterPro" id="IPR027443">
    <property type="entry name" value="IPNS-like_sf"/>
</dbReference>
<dbReference type="Pfam" id="PF14226">
    <property type="entry name" value="DIOX_N"/>
    <property type="match status" value="1"/>
</dbReference>
<protein>
    <recommendedName>
        <fullName evidence="5">Fe2OG dioxygenase domain-containing protein</fullName>
    </recommendedName>
</protein>
<keyword evidence="2 4" id="KW-0479">Metal-binding</keyword>
<dbReference type="InterPro" id="IPR044861">
    <property type="entry name" value="IPNS-like_FE2OG_OXY"/>
</dbReference>
<evidence type="ECO:0000256" key="1">
    <source>
        <dbReference type="ARBA" id="ARBA00008056"/>
    </source>
</evidence>
<dbReference type="FunFam" id="2.60.120.330:FF:000079">
    <property type="entry name" value="Protein SRG1"/>
    <property type="match status" value="1"/>
</dbReference>
<dbReference type="AlphaFoldDB" id="A0A8T0IDK0"/>
<dbReference type="InterPro" id="IPR005123">
    <property type="entry name" value="Oxoglu/Fe-dep_dioxygenase_dom"/>
</dbReference>
<gene>
    <name evidence="6" type="ORF">KC19_4G214800</name>
</gene>
<evidence type="ECO:0000313" key="7">
    <source>
        <dbReference type="Proteomes" id="UP000822688"/>
    </source>
</evidence>
<keyword evidence="7" id="KW-1185">Reference proteome</keyword>
<comment type="similarity">
    <text evidence="1 4">Belongs to the iron/ascorbate-dependent oxidoreductase family.</text>
</comment>
<sequence length="360" mass="40052">MAASVAAQVAERICYSDDRVQALAEQGLLEIPTSYIRPVEERPSIQETSLKEAASDYGSLPVIDLAEGGPDVVAQIGQACSEWGFFQVVNHGVPVELLERMRQIGAHFYARPLEEKLAYACKDPGTAPEGYGSRLLVKDEQVMDWRDYIDHHTLPLSRRNVNRWPADPPHYRSTMEEFSDETCKLAQRLLGFISESLGLPTEFLVDAIGEPAQNIVINYYPPCPQPHLTLGLQSHSDMGAITLLLQDDVPGLQVVKDHEWFTVQPIRDAFVVNLGDMSQILSNDKYKSCEHRAVVNGERSRLSVVAFYDPAKSKLISPASPLVDKDHPALFPSILYGEHVATWYSKGPDGKKNIDSLVIE</sequence>
<evidence type="ECO:0000256" key="4">
    <source>
        <dbReference type="RuleBase" id="RU003682"/>
    </source>
</evidence>
<dbReference type="PANTHER" id="PTHR47991">
    <property type="entry name" value="OXOGLUTARATE/IRON-DEPENDENT DIOXYGENASE"/>
    <property type="match status" value="1"/>
</dbReference>
<dbReference type="InterPro" id="IPR050295">
    <property type="entry name" value="Plant_2OG-oxidoreductases"/>
</dbReference>
<feature type="domain" description="Fe2OG dioxygenase" evidence="5">
    <location>
        <begin position="210"/>
        <end position="310"/>
    </location>
</feature>
<dbReference type="GO" id="GO:0016491">
    <property type="term" value="F:oxidoreductase activity"/>
    <property type="evidence" value="ECO:0007669"/>
    <property type="project" value="UniProtKB-KW"/>
</dbReference>
<organism evidence="6 7">
    <name type="scientific">Ceratodon purpureus</name>
    <name type="common">Fire moss</name>
    <name type="synonym">Dicranum purpureum</name>
    <dbReference type="NCBI Taxonomy" id="3225"/>
    <lineage>
        <taxon>Eukaryota</taxon>
        <taxon>Viridiplantae</taxon>
        <taxon>Streptophyta</taxon>
        <taxon>Embryophyta</taxon>
        <taxon>Bryophyta</taxon>
        <taxon>Bryophytina</taxon>
        <taxon>Bryopsida</taxon>
        <taxon>Dicranidae</taxon>
        <taxon>Pseudoditrichales</taxon>
        <taxon>Ditrichaceae</taxon>
        <taxon>Ceratodon</taxon>
    </lineage>
</organism>
<evidence type="ECO:0000256" key="2">
    <source>
        <dbReference type="ARBA" id="ARBA00022723"/>
    </source>
</evidence>
<reference evidence="6" key="1">
    <citation type="submission" date="2020-06" db="EMBL/GenBank/DDBJ databases">
        <title>WGS assembly of Ceratodon purpureus strain R40.</title>
        <authorList>
            <person name="Carey S.B."/>
            <person name="Jenkins J."/>
            <person name="Shu S."/>
            <person name="Lovell J.T."/>
            <person name="Sreedasyam A."/>
            <person name="Maumus F."/>
            <person name="Tiley G.P."/>
            <person name="Fernandez-Pozo N."/>
            <person name="Barry K."/>
            <person name="Chen C."/>
            <person name="Wang M."/>
            <person name="Lipzen A."/>
            <person name="Daum C."/>
            <person name="Saski C.A."/>
            <person name="Payton A.C."/>
            <person name="Mcbreen J.C."/>
            <person name="Conrad R.E."/>
            <person name="Kollar L.M."/>
            <person name="Olsson S."/>
            <person name="Huttunen S."/>
            <person name="Landis J.B."/>
            <person name="Wickett N.J."/>
            <person name="Johnson M.G."/>
            <person name="Rensing S.A."/>
            <person name="Grimwood J."/>
            <person name="Schmutz J."/>
            <person name="Mcdaniel S.F."/>
        </authorList>
    </citation>
    <scope>NUCLEOTIDE SEQUENCE</scope>
    <source>
        <strain evidence="6">R40</strain>
    </source>
</reference>
<evidence type="ECO:0000256" key="3">
    <source>
        <dbReference type="ARBA" id="ARBA00023004"/>
    </source>
</evidence>
<dbReference type="GO" id="GO:0046872">
    <property type="term" value="F:metal ion binding"/>
    <property type="evidence" value="ECO:0007669"/>
    <property type="project" value="UniProtKB-KW"/>
</dbReference>
<dbReference type="Pfam" id="PF03171">
    <property type="entry name" value="2OG-FeII_Oxy"/>
    <property type="match status" value="1"/>
</dbReference>
<dbReference type="Gene3D" id="2.60.120.330">
    <property type="entry name" value="B-lactam Antibiotic, Isopenicillin N Synthase, Chain"/>
    <property type="match status" value="1"/>
</dbReference>
<dbReference type="SUPFAM" id="SSF51197">
    <property type="entry name" value="Clavaminate synthase-like"/>
    <property type="match status" value="1"/>
</dbReference>
<dbReference type="EMBL" id="CM026424">
    <property type="protein sequence ID" value="KAG0580976.1"/>
    <property type="molecule type" value="Genomic_DNA"/>
</dbReference>
<accession>A0A8T0IDK0</accession>
<name>A0A8T0IDK0_CERPU</name>
<dbReference type="InterPro" id="IPR026992">
    <property type="entry name" value="DIOX_N"/>
</dbReference>
<keyword evidence="3 4" id="KW-0408">Iron</keyword>
<comment type="caution">
    <text evidence="6">The sequence shown here is derived from an EMBL/GenBank/DDBJ whole genome shotgun (WGS) entry which is preliminary data.</text>
</comment>
<evidence type="ECO:0000313" key="6">
    <source>
        <dbReference type="EMBL" id="KAG0580976.1"/>
    </source>
</evidence>